<feature type="region of interest" description="Disordered" evidence="1">
    <location>
        <begin position="41"/>
        <end position="70"/>
    </location>
</feature>
<feature type="region of interest" description="Disordered" evidence="1">
    <location>
        <begin position="100"/>
        <end position="119"/>
    </location>
</feature>
<dbReference type="EMBL" id="SRLO01000393">
    <property type="protein sequence ID" value="TNN57947.1"/>
    <property type="molecule type" value="Genomic_DNA"/>
</dbReference>
<sequence length="119" mass="12396">MTGVGWCEGVTDKEGGAATAVAAGGRRAGGGGGLCAAPVCRHSGPRRTSRRQGGREAGSTPGPACNSTSRLPHWSRLALDSELPAPLALLLEEAQFEGLRGPERHTEFNGLRHKEQRGL</sequence>
<dbReference type="AlphaFoldDB" id="A0A4Z2GWC1"/>
<reference evidence="2 3" key="1">
    <citation type="submission" date="2019-03" db="EMBL/GenBank/DDBJ databases">
        <title>First draft genome of Liparis tanakae, snailfish: a comprehensive survey of snailfish specific genes.</title>
        <authorList>
            <person name="Kim W."/>
            <person name="Song I."/>
            <person name="Jeong J.-H."/>
            <person name="Kim D."/>
            <person name="Kim S."/>
            <person name="Ryu S."/>
            <person name="Song J.Y."/>
            <person name="Lee S.K."/>
        </authorList>
    </citation>
    <scope>NUCLEOTIDE SEQUENCE [LARGE SCALE GENOMIC DNA]</scope>
    <source>
        <tissue evidence="2">Muscle</tissue>
    </source>
</reference>
<keyword evidence="3" id="KW-1185">Reference proteome</keyword>
<feature type="compositionally biased region" description="Basic residues" evidence="1">
    <location>
        <begin position="43"/>
        <end position="52"/>
    </location>
</feature>
<comment type="caution">
    <text evidence="2">The sequence shown here is derived from an EMBL/GenBank/DDBJ whole genome shotgun (WGS) entry which is preliminary data.</text>
</comment>
<evidence type="ECO:0000313" key="2">
    <source>
        <dbReference type="EMBL" id="TNN57947.1"/>
    </source>
</evidence>
<dbReference type="Proteomes" id="UP000314294">
    <property type="component" value="Unassembled WGS sequence"/>
</dbReference>
<protein>
    <submittedName>
        <fullName evidence="2">Uncharacterized protein</fullName>
    </submittedName>
</protein>
<name>A0A4Z2GWC1_9TELE</name>
<evidence type="ECO:0000256" key="1">
    <source>
        <dbReference type="SAM" id="MobiDB-lite"/>
    </source>
</evidence>
<proteinExistence type="predicted"/>
<evidence type="ECO:0000313" key="3">
    <source>
        <dbReference type="Proteomes" id="UP000314294"/>
    </source>
</evidence>
<gene>
    <name evidence="2" type="ORF">EYF80_031863</name>
</gene>
<accession>A0A4Z2GWC1</accession>
<organism evidence="2 3">
    <name type="scientific">Liparis tanakae</name>
    <name type="common">Tanaka's snailfish</name>
    <dbReference type="NCBI Taxonomy" id="230148"/>
    <lineage>
        <taxon>Eukaryota</taxon>
        <taxon>Metazoa</taxon>
        <taxon>Chordata</taxon>
        <taxon>Craniata</taxon>
        <taxon>Vertebrata</taxon>
        <taxon>Euteleostomi</taxon>
        <taxon>Actinopterygii</taxon>
        <taxon>Neopterygii</taxon>
        <taxon>Teleostei</taxon>
        <taxon>Neoteleostei</taxon>
        <taxon>Acanthomorphata</taxon>
        <taxon>Eupercaria</taxon>
        <taxon>Perciformes</taxon>
        <taxon>Cottioidei</taxon>
        <taxon>Cottales</taxon>
        <taxon>Liparidae</taxon>
        <taxon>Liparis</taxon>
    </lineage>
</organism>